<dbReference type="InterPro" id="IPR011006">
    <property type="entry name" value="CheY-like_superfamily"/>
</dbReference>
<evidence type="ECO:0000313" key="8">
    <source>
        <dbReference type="Proteomes" id="UP000199068"/>
    </source>
</evidence>
<dbReference type="InterPro" id="IPR001789">
    <property type="entry name" value="Sig_transdc_resp-reg_receiver"/>
</dbReference>
<feature type="domain" description="Response regulatory" evidence="6">
    <location>
        <begin position="2"/>
        <end position="117"/>
    </location>
</feature>
<evidence type="ECO:0000256" key="1">
    <source>
        <dbReference type="ARBA" id="ARBA00018672"/>
    </source>
</evidence>
<dbReference type="PRINTS" id="PR00038">
    <property type="entry name" value="HTHLUXR"/>
</dbReference>
<dbReference type="GO" id="GO:0000160">
    <property type="term" value="P:phosphorelay signal transduction system"/>
    <property type="evidence" value="ECO:0007669"/>
    <property type="project" value="InterPro"/>
</dbReference>
<dbReference type="SUPFAM" id="SSF46894">
    <property type="entry name" value="C-terminal effector domain of the bipartite response regulators"/>
    <property type="match status" value="1"/>
</dbReference>
<keyword evidence="8" id="KW-1185">Reference proteome</keyword>
<accession>A0A1G9JFW0</accession>
<dbReference type="InterPro" id="IPR016032">
    <property type="entry name" value="Sig_transdc_resp-reg_C-effctor"/>
</dbReference>
<comment type="function">
    <text evidence="3">May play the central regulatory role in sporulation. It may be an element of the effector pathway responsible for the activation of sporulation genes in response to nutritional stress. Spo0A may act in concert with spo0H (a sigma factor) to control the expression of some genes that are critical to the sporulation process.</text>
</comment>
<dbReference type="SUPFAM" id="SSF52172">
    <property type="entry name" value="CheY-like"/>
    <property type="match status" value="1"/>
</dbReference>
<sequence>MKVLIISESFIVRDSLSNLFKEIFDNVYIESASNKNEFETKDLSNFNFIFIDATIRDTEIVNIVENIRRISQDAKMMVMDVRKNKNLFLELVKLGVDGYILNILDKEEFIYIVKRIMMGKKFYDSELLQESIENQVDTTNVKLTQREFSVLTYVCKGFSNKEIAKALAVTDYTIKKHVSSILHKLHLKNRQDIIIYARDNNLVQSN</sequence>
<evidence type="ECO:0000259" key="6">
    <source>
        <dbReference type="PROSITE" id="PS50110"/>
    </source>
</evidence>
<dbReference type="PROSITE" id="PS50110">
    <property type="entry name" value="RESPONSE_REGULATORY"/>
    <property type="match status" value="1"/>
</dbReference>
<proteinExistence type="predicted"/>
<dbReference type="CDD" id="cd06170">
    <property type="entry name" value="LuxR_C_like"/>
    <property type="match status" value="1"/>
</dbReference>
<evidence type="ECO:0000259" key="5">
    <source>
        <dbReference type="PROSITE" id="PS50043"/>
    </source>
</evidence>
<dbReference type="GO" id="GO:0003677">
    <property type="term" value="F:DNA binding"/>
    <property type="evidence" value="ECO:0007669"/>
    <property type="project" value="UniProtKB-KW"/>
</dbReference>
<gene>
    <name evidence="7" type="ORF">SAMN04515677_101633</name>
</gene>
<evidence type="ECO:0000313" key="7">
    <source>
        <dbReference type="EMBL" id="SDL36348.1"/>
    </source>
</evidence>
<keyword evidence="2 7" id="KW-0238">DNA-binding</keyword>
<evidence type="ECO:0000256" key="3">
    <source>
        <dbReference type="ARBA" id="ARBA00024867"/>
    </source>
</evidence>
<keyword evidence="4" id="KW-0597">Phosphoprotein</keyword>
<dbReference type="RefSeq" id="WP_092722756.1">
    <property type="nucleotide sequence ID" value="NZ_FNGW01000001.1"/>
</dbReference>
<dbReference type="EMBL" id="FNGW01000001">
    <property type="protein sequence ID" value="SDL36348.1"/>
    <property type="molecule type" value="Genomic_DNA"/>
</dbReference>
<evidence type="ECO:0000256" key="4">
    <source>
        <dbReference type="PROSITE-ProRule" id="PRU00169"/>
    </source>
</evidence>
<dbReference type="AlphaFoldDB" id="A0A1G9JFW0"/>
<dbReference type="Pfam" id="PF00196">
    <property type="entry name" value="GerE"/>
    <property type="match status" value="1"/>
</dbReference>
<organism evidence="7 8">
    <name type="scientific">Romboutsia lituseburensis DSM 797</name>
    <dbReference type="NCBI Taxonomy" id="1121325"/>
    <lineage>
        <taxon>Bacteria</taxon>
        <taxon>Bacillati</taxon>
        <taxon>Bacillota</taxon>
        <taxon>Clostridia</taxon>
        <taxon>Peptostreptococcales</taxon>
        <taxon>Peptostreptococcaceae</taxon>
        <taxon>Romboutsia</taxon>
    </lineage>
</organism>
<dbReference type="GO" id="GO:0006355">
    <property type="term" value="P:regulation of DNA-templated transcription"/>
    <property type="evidence" value="ECO:0007669"/>
    <property type="project" value="InterPro"/>
</dbReference>
<feature type="modified residue" description="4-aspartylphosphate" evidence="4">
    <location>
        <position position="52"/>
    </location>
</feature>
<evidence type="ECO:0000256" key="2">
    <source>
        <dbReference type="ARBA" id="ARBA00023125"/>
    </source>
</evidence>
<dbReference type="PANTHER" id="PTHR45566:SF2">
    <property type="entry name" value="NARL SUBFAMILY"/>
    <property type="match status" value="1"/>
</dbReference>
<feature type="domain" description="HTH luxR-type" evidence="5">
    <location>
        <begin position="136"/>
        <end position="201"/>
    </location>
</feature>
<dbReference type="Proteomes" id="UP000199068">
    <property type="component" value="Unassembled WGS sequence"/>
</dbReference>
<dbReference type="Gene3D" id="3.40.50.2300">
    <property type="match status" value="1"/>
</dbReference>
<dbReference type="PANTHER" id="PTHR45566">
    <property type="entry name" value="HTH-TYPE TRANSCRIPTIONAL REGULATOR YHJB-RELATED"/>
    <property type="match status" value="1"/>
</dbReference>
<dbReference type="PROSITE" id="PS50043">
    <property type="entry name" value="HTH_LUXR_2"/>
    <property type="match status" value="1"/>
</dbReference>
<dbReference type="InterPro" id="IPR000792">
    <property type="entry name" value="Tscrpt_reg_LuxR_C"/>
</dbReference>
<dbReference type="STRING" id="1121325.SAMN04515677_101633"/>
<dbReference type="PROSITE" id="PS00622">
    <property type="entry name" value="HTH_LUXR_1"/>
    <property type="match status" value="1"/>
</dbReference>
<dbReference type="SMART" id="SM00421">
    <property type="entry name" value="HTH_LUXR"/>
    <property type="match status" value="1"/>
</dbReference>
<dbReference type="InterPro" id="IPR051015">
    <property type="entry name" value="EvgA-like"/>
</dbReference>
<name>A0A1G9JFW0_9FIRM</name>
<reference evidence="7 8" key="1">
    <citation type="submission" date="2016-10" db="EMBL/GenBank/DDBJ databases">
        <authorList>
            <person name="de Groot N.N."/>
        </authorList>
    </citation>
    <scope>NUCLEOTIDE SEQUENCE [LARGE SCALE GENOMIC DNA]</scope>
    <source>
        <strain evidence="7 8">DSM 797</strain>
    </source>
</reference>
<protein>
    <recommendedName>
        <fullName evidence="1">Stage 0 sporulation protein A homolog</fullName>
    </recommendedName>
</protein>